<dbReference type="GO" id="GO:0031956">
    <property type="term" value="F:medium-chain fatty acid-CoA ligase activity"/>
    <property type="evidence" value="ECO:0007669"/>
    <property type="project" value="TreeGrafter"/>
</dbReference>
<dbReference type="Proteomes" id="UP000298173">
    <property type="component" value="Unassembled WGS sequence"/>
</dbReference>
<dbReference type="Pfam" id="PF00501">
    <property type="entry name" value="AMP-binding"/>
    <property type="match status" value="1"/>
</dbReference>
<accession>A0A4R8UV16</accession>
<dbReference type="OrthoDB" id="5240965at2"/>
<keyword evidence="6" id="KW-1185">Reference proteome</keyword>
<dbReference type="AlphaFoldDB" id="A0A4R8UV16"/>
<evidence type="ECO:0000259" key="4">
    <source>
        <dbReference type="Pfam" id="PF13193"/>
    </source>
</evidence>
<dbReference type="PROSITE" id="PS00455">
    <property type="entry name" value="AMP_BINDING"/>
    <property type="match status" value="1"/>
</dbReference>
<proteinExistence type="inferred from homology"/>
<dbReference type="InterPro" id="IPR020845">
    <property type="entry name" value="AMP-binding_CS"/>
</dbReference>
<dbReference type="Gene3D" id="3.30.300.30">
    <property type="match status" value="1"/>
</dbReference>
<evidence type="ECO:0000256" key="1">
    <source>
        <dbReference type="ARBA" id="ARBA00006432"/>
    </source>
</evidence>
<feature type="domain" description="AMP-dependent synthetase/ligase" evidence="3">
    <location>
        <begin position="116"/>
        <end position="334"/>
    </location>
</feature>
<dbReference type="InterPro" id="IPR000873">
    <property type="entry name" value="AMP-dep_synth/lig_dom"/>
</dbReference>
<dbReference type="GO" id="GO:0006631">
    <property type="term" value="P:fatty acid metabolic process"/>
    <property type="evidence" value="ECO:0007669"/>
    <property type="project" value="TreeGrafter"/>
</dbReference>
<name>A0A4R8UV16_9MICO</name>
<dbReference type="InterPro" id="IPR025110">
    <property type="entry name" value="AMP-bd_C"/>
</dbReference>
<evidence type="ECO:0000256" key="2">
    <source>
        <dbReference type="ARBA" id="ARBA00022598"/>
    </source>
</evidence>
<protein>
    <submittedName>
        <fullName evidence="5">Long-chain fatty acid--CoA ligase</fullName>
    </submittedName>
</protein>
<dbReference type="Gene3D" id="3.40.50.12780">
    <property type="entry name" value="N-terminal domain of ligase-like"/>
    <property type="match status" value="1"/>
</dbReference>
<dbReference type="RefSeq" id="WP_134503317.1">
    <property type="nucleotide sequence ID" value="NZ_SOEY01000019.1"/>
</dbReference>
<dbReference type="EMBL" id="SOEY01000019">
    <property type="protein sequence ID" value="TFB72725.1"/>
    <property type="molecule type" value="Genomic_DNA"/>
</dbReference>
<comment type="similarity">
    <text evidence="1">Belongs to the ATP-dependent AMP-binding enzyme family.</text>
</comment>
<dbReference type="PANTHER" id="PTHR43201:SF5">
    <property type="entry name" value="MEDIUM-CHAIN ACYL-COA LIGASE ACSF2, MITOCHONDRIAL"/>
    <property type="match status" value="1"/>
</dbReference>
<evidence type="ECO:0000259" key="3">
    <source>
        <dbReference type="Pfam" id="PF00501"/>
    </source>
</evidence>
<feature type="domain" description="AMP-binding enzyme C-terminal" evidence="4">
    <location>
        <begin position="385"/>
        <end position="458"/>
    </location>
</feature>
<sequence>MPFVNRLQHWAQVQPQATAVEVGADRLSFAELRDRAASQVGVEPALTALCLPNGIEFAVAFAAAVAGSGVCAVLDPGWPDAQRSAVEERLRGYVPGGVIAGSTRGSRGETGAEFVDGPADSVFLLGFTSGTTSLPKAFTRVRRSWQYSFDHSTGFFGLTRADRTLVPGPLSASLSLFALAESLHAGAAFFALPSFDVGAAIACVTERRITRIVSAPAALRLISERGLASGADGTALSGIVSAGAKLDAVTLALVRRWAPNATVYEYYGAAELSYVTAAALRPGDTSEAPGRSATAVGRALPGVDIRILDPDGHEQPAGVPGAIFVRSPLVSDGYAWGDDGEAFRRDGDWCTVGDEGFLDADAVLHHQGRRADMIITSGHNVYPHEVEVAMQDVPGVRTIIVTGLPDPHRGTRLVAAVIGSGEADAASLRSASATLLAGPKRPRAWFALAEAPVTATGKISRRLLSQWILAGDDRVRHLG</sequence>
<evidence type="ECO:0000313" key="5">
    <source>
        <dbReference type="EMBL" id="TFB72725.1"/>
    </source>
</evidence>
<dbReference type="Pfam" id="PF13193">
    <property type="entry name" value="AMP-binding_C"/>
    <property type="match status" value="1"/>
</dbReference>
<dbReference type="SUPFAM" id="SSF56801">
    <property type="entry name" value="Acetyl-CoA synthetase-like"/>
    <property type="match status" value="1"/>
</dbReference>
<evidence type="ECO:0000313" key="6">
    <source>
        <dbReference type="Proteomes" id="UP000298173"/>
    </source>
</evidence>
<organism evidence="5 6">
    <name type="scientific">Cryobacterium glaciale</name>
    <dbReference type="NCBI Taxonomy" id="1259145"/>
    <lineage>
        <taxon>Bacteria</taxon>
        <taxon>Bacillati</taxon>
        <taxon>Actinomycetota</taxon>
        <taxon>Actinomycetes</taxon>
        <taxon>Micrococcales</taxon>
        <taxon>Microbacteriaceae</taxon>
        <taxon>Cryobacterium</taxon>
    </lineage>
</organism>
<comment type="caution">
    <text evidence="5">The sequence shown here is derived from an EMBL/GenBank/DDBJ whole genome shotgun (WGS) entry which is preliminary data.</text>
</comment>
<dbReference type="InterPro" id="IPR042099">
    <property type="entry name" value="ANL_N_sf"/>
</dbReference>
<dbReference type="InterPro" id="IPR045851">
    <property type="entry name" value="AMP-bd_C_sf"/>
</dbReference>
<dbReference type="PANTHER" id="PTHR43201">
    <property type="entry name" value="ACYL-COA SYNTHETASE"/>
    <property type="match status" value="1"/>
</dbReference>
<gene>
    <name evidence="5" type="ORF">E3O06_10485</name>
</gene>
<keyword evidence="2 5" id="KW-0436">Ligase</keyword>
<reference evidence="5 6" key="1">
    <citation type="submission" date="2019-03" db="EMBL/GenBank/DDBJ databases">
        <title>Genomics of glacier-inhabiting Cryobacterium strains.</title>
        <authorList>
            <person name="Liu Q."/>
            <person name="Xin Y.-H."/>
        </authorList>
    </citation>
    <scope>NUCLEOTIDE SEQUENCE [LARGE SCALE GENOMIC DNA]</scope>
    <source>
        <strain evidence="5 6">HLT2-23</strain>
    </source>
</reference>